<organism evidence="1 2">
    <name type="scientific">Symbiodinium necroappetens</name>
    <dbReference type="NCBI Taxonomy" id="1628268"/>
    <lineage>
        <taxon>Eukaryota</taxon>
        <taxon>Sar</taxon>
        <taxon>Alveolata</taxon>
        <taxon>Dinophyceae</taxon>
        <taxon>Suessiales</taxon>
        <taxon>Symbiodiniaceae</taxon>
        <taxon>Symbiodinium</taxon>
    </lineage>
</organism>
<dbReference type="AlphaFoldDB" id="A0A813CDD3"/>
<feature type="non-terminal residue" evidence="1">
    <location>
        <position position="1"/>
    </location>
</feature>
<accession>A0A813CDD3</accession>
<evidence type="ECO:0000313" key="2">
    <source>
        <dbReference type="Proteomes" id="UP000601435"/>
    </source>
</evidence>
<dbReference type="SUPFAM" id="SSF48452">
    <property type="entry name" value="TPR-like"/>
    <property type="match status" value="1"/>
</dbReference>
<dbReference type="InterPro" id="IPR010323">
    <property type="entry name" value="DUF924"/>
</dbReference>
<name>A0A813CDD3_9DINO</name>
<evidence type="ECO:0000313" key="1">
    <source>
        <dbReference type="EMBL" id="CAE7942473.1"/>
    </source>
</evidence>
<proteinExistence type="predicted"/>
<protein>
    <submittedName>
        <fullName evidence="1">ANKRD17 protein</fullName>
    </submittedName>
</protein>
<dbReference type="Proteomes" id="UP000601435">
    <property type="component" value="Unassembled WGS sequence"/>
</dbReference>
<dbReference type="OrthoDB" id="310751at2759"/>
<dbReference type="InterPro" id="IPR011990">
    <property type="entry name" value="TPR-like_helical_dom_sf"/>
</dbReference>
<gene>
    <name evidence="1" type="primary">ANKRD17</name>
    <name evidence="1" type="ORF">SNEC2469_LOCUS34680</name>
</gene>
<dbReference type="Gene3D" id="1.25.40.10">
    <property type="entry name" value="Tetratricopeptide repeat domain"/>
    <property type="match status" value="1"/>
</dbReference>
<sequence>MEAGVASAAARSHAILLGLGSSCWKSPRRPLFRQRNLQMTRHYGACALLAFVNLRFCLKLSSLPRRLAHRSRMHAQPNLESVLAFWFGDEVLHARERLSDTGYLRERTKMWYLSGSRYDEMARGFLPLVKQEHRFWQRKELWAKISESENLANLARVVLFDQIPRNACRGTPDAFRYDQYALEVSEKLVEDGYSDSCSAAELLCLVQPFSHSEVPGDASRVDMGIEILQKNMQRFEDGTSKVIFQAILSHDSHRTVLRRFGRYPHRNEVLGRVSTSE</sequence>
<reference evidence="1" key="1">
    <citation type="submission" date="2021-02" db="EMBL/GenBank/DDBJ databases">
        <authorList>
            <person name="Dougan E. K."/>
            <person name="Rhodes N."/>
            <person name="Thang M."/>
            <person name="Chan C."/>
        </authorList>
    </citation>
    <scope>NUCLEOTIDE SEQUENCE</scope>
</reference>
<comment type="caution">
    <text evidence="1">The sequence shown here is derived from an EMBL/GenBank/DDBJ whole genome shotgun (WGS) entry which is preliminary data.</text>
</comment>
<dbReference type="Gene3D" id="1.20.58.320">
    <property type="entry name" value="TPR-like"/>
    <property type="match status" value="1"/>
</dbReference>
<dbReference type="Pfam" id="PF06041">
    <property type="entry name" value="DUF924"/>
    <property type="match status" value="1"/>
</dbReference>
<keyword evidence="2" id="KW-1185">Reference proteome</keyword>
<dbReference type="EMBL" id="CAJNJA010096809">
    <property type="protein sequence ID" value="CAE7942473.1"/>
    <property type="molecule type" value="Genomic_DNA"/>
</dbReference>